<evidence type="ECO:0000259" key="18">
    <source>
        <dbReference type="PROSITE" id="PS50112"/>
    </source>
</evidence>
<dbReference type="InterPro" id="IPR000700">
    <property type="entry name" value="PAS-assoc_C"/>
</dbReference>
<feature type="domain" description="PAS" evidence="18">
    <location>
        <begin position="262"/>
        <end position="315"/>
    </location>
</feature>
<feature type="domain" description="PAC" evidence="19">
    <location>
        <begin position="340"/>
        <end position="390"/>
    </location>
</feature>
<dbReference type="SUPFAM" id="SSF55785">
    <property type="entry name" value="PYP-like sensor domain (PAS domain)"/>
    <property type="match status" value="4"/>
</dbReference>
<dbReference type="SMART" id="SM00065">
    <property type="entry name" value="GAF"/>
    <property type="match status" value="2"/>
</dbReference>
<dbReference type="PROSITE" id="PS50113">
    <property type="entry name" value="PAC"/>
    <property type="match status" value="4"/>
</dbReference>
<dbReference type="Pfam" id="PF08447">
    <property type="entry name" value="PAS_3"/>
    <property type="match status" value="1"/>
</dbReference>
<dbReference type="InterPro" id="IPR036890">
    <property type="entry name" value="HATPase_C_sf"/>
</dbReference>
<dbReference type="NCBIfam" id="TIGR00229">
    <property type="entry name" value="sensory_box"/>
    <property type="match status" value="4"/>
</dbReference>
<dbReference type="GO" id="GO:0005886">
    <property type="term" value="C:plasma membrane"/>
    <property type="evidence" value="ECO:0007669"/>
    <property type="project" value="TreeGrafter"/>
</dbReference>
<dbReference type="SMART" id="SM00387">
    <property type="entry name" value="HATPase_c"/>
    <property type="match status" value="1"/>
</dbReference>
<dbReference type="InterPro" id="IPR036097">
    <property type="entry name" value="HisK_dim/P_sf"/>
</dbReference>
<dbReference type="InterPro" id="IPR013655">
    <property type="entry name" value="PAS_fold_3"/>
</dbReference>
<dbReference type="eggNOG" id="COG2205">
    <property type="taxonomic scope" value="Bacteria"/>
</dbReference>
<dbReference type="eggNOG" id="COG3852">
    <property type="taxonomic scope" value="Bacteria"/>
</dbReference>
<dbReference type="Gene3D" id="3.30.565.10">
    <property type="entry name" value="Histidine kinase-like ATPase, C-terminal domain"/>
    <property type="match status" value="1"/>
</dbReference>
<evidence type="ECO:0000313" key="21">
    <source>
        <dbReference type="Proteomes" id="UP000010798"/>
    </source>
</evidence>
<dbReference type="PANTHER" id="PTHR43047">
    <property type="entry name" value="TWO-COMPONENT HISTIDINE PROTEIN KINASE"/>
    <property type="match status" value="1"/>
</dbReference>
<dbReference type="EC" id="2.7.13.3" evidence="3"/>
<dbReference type="Gene3D" id="3.30.450.40">
    <property type="match status" value="2"/>
</dbReference>
<evidence type="ECO:0000256" key="5">
    <source>
        <dbReference type="ARBA" id="ARBA00022679"/>
    </source>
</evidence>
<dbReference type="PROSITE" id="PS50112">
    <property type="entry name" value="PAS"/>
    <property type="match status" value="4"/>
</dbReference>
<comment type="catalytic activity">
    <reaction evidence="1">
        <text>ATP + protein L-histidine = ADP + protein N-phospho-L-histidine.</text>
        <dbReference type="EC" id="2.7.13.3"/>
    </reaction>
</comment>
<dbReference type="InterPro" id="IPR001610">
    <property type="entry name" value="PAC"/>
</dbReference>
<dbReference type="CDD" id="cd16922">
    <property type="entry name" value="HATPase_EvgS-ArcB-TorS-like"/>
    <property type="match status" value="1"/>
</dbReference>
<dbReference type="GO" id="GO:0005524">
    <property type="term" value="F:ATP binding"/>
    <property type="evidence" value="ECO:0007669"/>
    <property type="project" value="UniProtKB-KW"/>
</dbReference>
<feature type="domain" description="PAS" evidence="18">
    <location>
        <begin position="855"/>
        <end position="925"/>
    </location>
</feature>
<dbReference type="InterPro" id="IPR038318">
    <property type="entry name" value="KdpD_sf"/>
</dbReference>
<dbReference type="EMBL" id="CP003364">
    <property type="protein sequence ID" value="AGA28643.1"/>
    <property type="molecule type" value="Genomic_DNA"/>
</dbReference>
<dbReference type="RefSeq" id="WP_015247759.1">
    <property type="nucleotide sequence ID" value="NC_019892.1"/>
</dbReference>
<dbReference type="Pfam" id="PF00512">
    <property type="entry name" value="HisKA"/>
    <property type="match status" value="1"/>
</dbReference>
<dbReference type="SMART" id="SM00388">
    <property type="entry name" value="HisKA"/>
    <property type="match status" value="1"/>
</dbReference>
<dbReference type="eggNOG" id="COG2203">
    <property type="taxonomic scope" value="Bacteria"/>
</dbReference>
<dbReference type="PROSITE" id="PS50110">
    <property type="entry name" value="RESPONSE_REGULATORY"/>
    <property type="match status" value="1"/>
</dbReference>
<dbReference type="InterPro" id="IPR003661">
    <property type="entry name" value="HisK_dim/P_dom"/>
</dbReference>
<keyword evidence="21" id="KW-1185">Reference proteome</keyword>
<evidence type="ECO:0000256" key="15">
    <source>
        <dbReference type="SAM" id="Phobius"/>
    </source>
</evidence>
<keyword evidence="6 15" id="KW-0812">Transmembrane</keyword>
<dbReference type="PANTHER" id="PTHR43047:SF72">
    <property type="entry name" value="OSMOSENSING HISTIDINE PROTEIN KINASE SLN1"/>
    <property type="match status" value="1"/>
</dbReference>
<dbReference type="HOGENOM" id="CLU_000445_114_15_0"/>
<dbReference type="SUPFAM" id="SSF55874">
    <property type="entry name" value="ATPase domain of HSP90 chaperone/DNA topoisomerase II/histidine kinase"/>
    <property type="match status" value="1"/>
</dbReference>
<evidence type="ECO:0000259" key="19">
    <source>
        <dbReference type="PROSITE" id="PS50113"/>
    </source>
</evidence>
<dbReference type="PROSITE" id="PS50109">
    <property type="entry name" value="HIS_KIN"/>
    <property type="match status" value="1"/>
</dbReference>
<comment type="subcellular location">
    <subcellularLocation>
        <location evidence="2">Membrane</location>
        <topology evidence="2">Multi-pass membrane protein</topology>
    </subcellularLocation>
</comment>
<organism evidence="20 21">
    <name type="scientific">Singulisphaera acidiphila (strain ATCC BAA-1392 / DSM 18658 / VKM B-2454 / MOB10)</name>
    <dbReference type="NCBI Taxonomy" id="886293"/>
    <lineage>
        <taxon>Bacteria</taxon>
        <taxon>Pseudomonadati</taxon>
        <taxon>Planctomycetota</taxon>
        <taxon>Planctomycetia</taxon>
        <taxon>Isosphaerales</taxon>
        <taxon>Isosphaeraceae</taxon>
        <taxon>Singulisphaera</taxon>
    </lineage>
</organism>
<reference evidence="20 21" key="1">
    <citation type="submission" date="2012-02" db="EMBL/GenBank/DDBJ databases">
        <title>Complete sequence of chromosome of Singulisphaera acidiphila DSM 18658.</title>
        <authorList>
            <consortium name="US DOE Joint Genome Institute (JGI-PGF)"/>
            <person name="Lucas S."/>
            <person name="Copeland A."/>
            <person name="Lapidus A."/>
            <person name="Glavina del Rio T."/>
            <person name="Dalin E."/>
            <person name="Tice H."/>
            <person name="Bruce D."/>
            <person name="Goodwin L."/>
            <person name="Pitluck S."/>
            <person name="Peters L."/>
            <person name="Ovchinnikova G."/>
            <person name="Chertkov O."/>
            <person name="Kyrpides N."/>
            <person name="Mavromatis K."/>
            <person name="Ivanova N."/>
            <person name="Brettin T."/>
            <person name="Detter J.C."/>
            <person name="Han C."/>
            <person name="Larimer F."/>
            <person name="Land M."/>
            <person name="Hauser L."/>
            <person name="Markowitz V."/>
            <person name="Cheng J.-F."/>
            <person name="Hugenholtz P."/>
            <person name="Woyke T."/>
            <person name="Wu D."/>
            <person name="Tindall B."/>
            <person name="Pomrenke H."/>
            <person name="Brambilla E."/>
            <person name="Klenk H.-P."/>
            <person name="Eisen J.A."/>
        </authorList>
    </citation>
    <scope>NUCLEOTIDE SEQUENCE [LARGE SCALE GENOMIC DNA]</scope>
    <source>
        <strain evidence="21">ATCC BAA-1392 / DSM 18658 / VKM B-2454 / MOB10</strain>
    </source>
</reference>
<dbReference type="GO" id="GO:0006355">
    <property type="term" value="P:regulation of DNA-templated transcription"/>
    <property type="evidence" value="ECO:0007669"/>
    <property type="project" value="InterPro"/>
</dbReference>
<evidence type="ECO:0000256" key="1">
    <source>
        <dbReference type="ARBA" id="ARBA00000085"/>
    </source>
</evidence>
<evidence type="ECO:0000259" key="16">
    <source>
        <dbReference type="PROSITE" id="PS50109"/>
    </source>
</evidence>
<evidence type="ECO:0000256" key="13">
    <source>
        <dbReference type="PROSITE-ProRule" id="PRU00169"/>
    </source>
</evidence>
<protein>
    <recommendedName>
        <fullName evidence="3">histidine kinase</fullName>
        <ecNumber evidence="3">2.7.13.3</ecNumber>
    </recommendedName>
</protein>
<dbReference type="Pfam" id="PF00989">
    <property type="entry name" value="PAS"/>
    <property type="match status" value="1"/>
</dbReference>
<dbReference type="InterPro" id="IPR011006">
    <property type="entry name" value="CheY-like_superfamily"/>
</dbReference>
<dbReference type="FunFam" id="3.30.565.10:FF:000006">
    <property type="entry name" value="Sensor histidine kinase WalK"/>
    <property type="match status" value="1"/>
</dbReference>
<dbReference type="CDD" id="cd00130">
    <property type="entry name" value="PAS"/>
    <property type="match status" value="4"/>
</dbReference>
<dbReference type="Pfam" id="PF13493">
    <property type="entry name" value="DUF4118"/>
    <property type="match status" value="1"/>
</dbReference>
<dbReference type="PRINTS" id="PR00344">
    <property type="entry name" value="BCTRLSENSOR"/>
</dbReference>
<proteinExistence type="predicted"/>
<keyword evidence="10 15" id="KW-1133">Transmembrane helix</keyword>
<evidence type="ECO:0000256" key="12">
    <source>
        <dbReference type="ARBA" id="ARBA00023136"/>
    </source>
</evidence>
<dbReference type="Gene3D" id="3.30.450.20">
    <property type="entry name" value="PAS domain"/>
    <property type="match status" value="4"/>
</dbReference>
<keyword evidence="11" id="KW-0902">Two-component regulatory system</keyword>
<dbReference type="CDD" id="cd00082">
    <property type="entry name" value="HisKA"/>
    <property type="match status" value="1"/>
</dbReference>
<dbReference type="Gene3D" id="3.40.50.2300">
    <property type="match status" value="1"/>
</dbReference>
<evidence type="ECO:0000256" key="9">
    <source>
        <dbReference type="ARBA" id="ARBA00022840"/>
    </source>
</evidence>
<dbReference type="SMART" id="SM00086">
    <property type="entry name" value="PAC"/>
    <property type="match status" value="4"/>
</dbReference>
<dbReference type="GO" id="GO:0000155">
    <property type="term" value="F:phosphorelay sensor kinase activity"/>
    <property type="evidence" value="ECO:0007669"/>
    <property type="project" value="InterPro"/>
</dbReference>
<dbReference type="InterPro" id="IPR035965">
    <property type="entry name" value="PAS-like_dom_sf"/>
</dbReference>
<dbReference type="GO" id="GO:0009927">
    <property type="term" value="F:histidine phosphotransfer kinase activity"/>
    <property type="evidence" value="ECO:0007669"/>
    <property type="project" value="TreeGrafter"/>
</dbReference>
<feature type="domain" description="Response regulatory" evidence="17">
    <location>
        <begin position="1248"/>
        <end position="1362"/>
    </location>
</feature>
<keyword evidence="5" id="KW-0808">Transferase</keyword>
<evidence type="ECO:0000256" key="11">
    <source>
        <dbReference type="ARBA" id="ARBA00023012"/>
    </source>
</evidence>
<dbReference type="InterPro" id="IPR029016">
    <property type="entry name" value="GAF-like_dom_sf"/>
</dbReference>
<feature type="transmembrane region" description="Helical" evidence="15">
    <location>
        <begin position="86"/>
        <end position="107"/>
    </location>
</feature>
<evidence type="ECO:0000256" key="3">
    <source>
        <dbReference type="ARBA" id="ARBA00012438"/>
    </source>
</evidence>
<feature type="domain" description="Histidine kinase" evidence="16">
    <location>
        <begin position="999"/>
        <end position="1220"/>
    </location>
</feature>
<evidence type="ECO:0000313" key="20">
    <source>
        <dbReference type="EMBL" id="AGA28643.1"/>
    </source>
</evidence>
<evidence type="ECO:0000256" key="10">
    <source>
        <dbReference type="ARBA" id="ARBA00022989"/>
    </source>
</evidence>
<feature type="modified residue" description="4-aspartylphosphate" evidence="13">
    <location>
        <position position="1297"/>
    </location>
</feature>
<evidence type="ECO:0000256" key="4">
    <source>
        <dbReference type="ARBA" id="ARBA00022553"/>
    </source>
</evidence>
<evidence type="ECO:0000256" key="6">
    <source>
        <dbReference type="ARBA" id="ARBA00022692"/>
    </source>
</evidence>
<dbReference type="InterPro" id="IPR000014">
    <property type="entry name" value="PAS"/>
</dbReference>
<evidence type="ECO:0000256" key="7">
    <source>
        <dbReference type="ARBA" id="ARBA00022741"/>
    </source>
</evidence>
<feature type="domain" description="PAS" evidence="18">
    <location>
        <begin position="558"/>
        <end position="631"/>
    </location>
</feature>
<evidence type="ECO:0000256" key="14">
    <source>
        <dbReference type="SAM" id="Coils"/>
    </source>
</evidence>
<dbReference type="KEGG" id="saci:Sinac_4454"/>
<dbReference type="Pfam" id="PF02518">
    <property type="entry name" value="HATPase_c"/>
    <property type="match status" value="1"/>
</dbReference>
<feature type="domain" description="PAC" evidence="19">
    <location>
        <begin position="636"/>
        <end position="688"/>
    </location>
</feature>
<feature type="transmembrane region" description="Helical" evidence="15">
    <location>
        <begin position="12"/>
        <end position="29"/>
    </location>
</feature>
<evidence type="ECO:0000256" key="2">
    <source>
        <dbReference type="ARBA" id="ARBA00004141"/>
    </source>
</evidence>
<dbReference type="SUPFAM" id="SSF55781">
    <property type="entry name" value="GAF domain-like"/>
    <property type="match status" value="2"/>
</dbReference>
<feature type="transmembrane region" description="Helical" evidence="15">
    <location>
        <begin position="41"/>
        <end position="74"/>
    </location>
</feature>
<keyword evidence="8" id="KW-0418">Kinase</keyword>
<keyword evidence="9" id="KW-0067">ATP-binding</keyword>
<dbReference type="InterPro" id="IPR003018">
    <property type="entry name" value="GAF"/>
</dbReference>
<dbReference type="Pfam" id="PF00072">
    <property type="entry name" value="Response_reg"/>
    <property type="match status" value="1"/>
</dbReference>
<feature type="domain" description="PAC" evidence="19">
    <location>
        <begin position="209"/>
        <end position="261"/>
    </location>
</feature>
<dbReference type="SUPFAM" id="SSF47384">
    <property type="entry name" value="Homodimeric domain of signal transducing histidine kinase"/>
    <property type="match status" value="1"/>
</dbReference>
<dbReference type="STRING" id="886293.Sinac_4454"/>
<dbReference type="Gene3D" id="1.10.287.130">
    <property type="match status" value="1"/>
</dbReference>
<dbReference type="SUPFAM" id="SSF52172">
    <property type="entry name" value="CheY-like"/>
    <property type="match status" value="1"/>
</dbReference>
<dbReference type="InterPro" id="IPR013656">
    <property type="entry name" value="PAS_4"/>
</dbReference>
<dbReference type="InterPro" id="IPR025201">
    <property type="entry name" value="KdpD_TM"/>
</dbReference>
<keyword evidence="4 13" id="KW-0597">Phosphoprotein</keyword>
<name>L0DIJ9_SINAD</name>
<dbReference type="Proteomes" id="UP000010798">
    <property type="component" value="Chromosome"/>
</dbReference>
<keyword evidence="12 15" id="KW-0472">Membrane</keyword>
<dbReference type="FunFam" id="3.30.450.20:FF:000099">
    <property type="entry name" value="Sensory box sensor histidine kinase"/>
    <property type="match status" value="1"/>
</dbReference>
<dbReference type="eggNOG" id="COG0745">
    <property type="taxonomic scope" value="Bacteria"/>
</dbReference>
<accession>L0DIJ9</accession>
<feature type="domain" description="PAS" evidence="18">
    <location>
        <begin position="131"/>
        <end position="204"/>
    </location>
</feature>
<feature type="coiled-coil region" evidence="14">
    <location>
        <begin position="972"/>
        <end position="999"/>
    </location>
</feature>
<keyword evidence="14" id="KW-0175">Coiled coil</keyword>
<dbReference type="SMART" id="SM00448">
    <property type="entry name" value="REC"/>
    <property type="match status" value="1"/>
</dbReference>
<dbReference type="InterPro" id="IPR001789">
    <property type="entry name" value="Sig_transdc_resp-reg_receiver"/>
</dbReference>
<keyword evidence="7" id="KW-0547">Nucleotide-binding</keyword>
<dbReference type="Gene3D" id="1.20.120.620">
    <property type="entry name" value="Backbone structure of the membrane domain of e. Coli histidine kinase receptor kdpd"/>
    <property type="match status" value="1"/>
</dbReference>
<feature type="domain" description="PAC" evidence="19">
    <location>
        <begin position="928"/>
        <end position="981"/>
    </location>
</feature>
<dbReference type="InterPro" id="IPR013767">
    <property type="entry name" value="PAS_fold"/>
</dbReference>
<dbReference type="InterPro" id="IPR004358">
    <property type="entry name" value="Sig_transdc_His_kin-like_C"/>
</dbReference>
<evidence type="ECO:0000256" key="8">
    <source>
        <dbReference type="ARBA" id="ARBA00022777"/>
    </source>
</evidence>
<gene>
    <name evidence="20" type="ordered locus">Sinac_4454</name>
</gene>
<dbReference type="Pfam" id="PF08448">
    <property type="entry name" value="PAS_4"/>
    <property type="match status" value="2"/>
</dbReference>
<dbReference type="SMART" id="SM00091">
    <property type="entry name" value="PAS"/>
    <property type="match status" value="4"/>
</dbReference>
<dbReference type="eggNOG" id="COG3829">
    <property type="taxonomic scope" value="Bacteria"/>
</dbReference>
<dbReference type="Pfam" id="PF13185">
    <property type="entry name" value="GAF_2"/>
    <property type="match status" value="2"/>
</dbReference>
<dbReference type="InterPro" id="IPR005467">
    <property type="entry name" value="His_kinase_dom"/>
</dbReference>
<sequence>MLRIPESTVLRYGAAVVGAVIATALRFALGPLVGDRYPFTIYFALVAFAAWYGGFGPSILALCLGGFAGTVLFLPSGGLDIGGVEVRVGTLVFALVGLTIALMGGAMRSARQKAEESAREALHHLHAEHELRERLDITLQSIGDAVLATDAGGRVVSMNRVAEDLTGWTSAEALGRPLEEVFRIVDEETGEPVESPVANALRTGGIVGLTNSTALISRNGTIRPIDDSAAPIRDEEGAIQGAVLVFRDDTEQRVAARALRESEARKAAILEAAIDCIITMDQEGKVVEFNPAAEETFGYCRADALGRELCDLIVPPSLREAHRRGLAHYRATGEAPILGKRIEVAAMRADGTEFPVELAVTRIATTGSALFTAYLRDITERKQAEAARAERSRLAEFGREIGLVITESATHGEMLDRCVEATVRHLDGAFARIWTADEAGTLLELRASAGIYTHLDGAHARIPVGRFKIGTIARERRPHLTNAVLGDPHVPNQDWVKREGMVAFAGFPLVVGERLVGVWAMFARHALSDEVFEAMAAVANGIAVGLDRKRAMEAVVRSEGWLATTLASIGDAVIATDGHGQVRFMNPIAEQLTGWTQGEASGRPMEEVFRILNEQTRMPAEHPVARVIREGVIVGLANHTVLIAREGAETPIEDSAAPIRDDQGAVVGVVMVFRNVAEQRRSELLLTDQRKIFEQMARGAPLGDVLEALCEAVERQSAGCVATVLLADDEGRCLHHAAGRRCPVGYASAIDPVLVGPANGSCGTAVYRGEQVIVADIANDPLWVDYQDLALDYGFRACWSTPIPSSEGNVLGTFALYFPATQRPTPYDQEMVELLARTAGVAIERQRADDRLRHSEDRYRTLIEVSPQVVWYAEADGSLTYCNTWFLELTGLSKAASQGSGWMQAIHPDHRDRVREVWRTAAARSANYEVEIPFRRAADGTYRWHVAKGVPVKDQEGQVISWVGVATDIDDRKRADEERRAAKEEAERANRAKDQFLAVLSHELRTPLNPILLAASSMLDRPTPHEEIHPTLEMIRHNVNLQARLIDDLLDVMRIVQGKMPLHWGVADCHDVIRHALQVCQSEVFGKTIGLTLDLAADRHHVNADSARLQQVFWNLIKNAVKFSPDGGTLCLRTRNEGGEQDRLIVEVSDTGIGVEPDVLPTIFDPFQQGETSITRRFGGLGLGLAICRGVVEAHGGTITAESAGKSRGTTFQITLNALPSREVEEKGTPQGGHPVSELATAPTSTLKILVVEDEEATRRLMARLLRSLGHNVATAGTIAEATEAAEAEVFDLIVSDIGLPDGSGLELMRRIVTHRGPVPAIALTGYGMEEDIVRSREAGFTAHMTKPIDFTKLEAMIRQVAPSGR</sequence>
<evidence type="ECO:0000259" key="17">
    <source>
        <dbReference type="PROSITE" id="PS50110"/>
    </source>
</evidence>
<dbReference type="InterPro" id="IPR003594">
    <property type="entry name" value="HATPase_dom"/>
</dbReference>